<dbReference type="PANTHER" id="PTHR34995">
    <property type="entry name" value="DNA-DIRECTED RNA POLYMERASE SUBUNIT BETA"/>
    <property type="match status" value="1"/>
</dbReference>
<reference evidence="5" key="2">
    <citation type="submission" date="2023-04" db="EMBL/GenBank/DDBJ databases">
        <authorList>
            <person name="Bruccoleri R.E."/>
            <person name="Oakeley E.J."/>
            <person name="Faust A.-M."/>
            <person name="Dessus-Babus S."/>
            <person name="Altorfer M."/>
            <person name="Burckhardt D."/>
            <person name="Oertli M."/>
            <person name="Naumann U."/>
            <person name="Petersen F."/>
            <person name="Wong J."/>
        </authorList>
    </citation>
    <scope>NUCLEOTIDE SEQUENCE</scope>
    <source>
        <strain evidence="5">GSM-AAB239-AS_SAM_17_03QT</strain>
        <tissue evidence="5">Leaf</tissue>
    </source>
</reference>
<evidence type="ECO:0000313" key="6">
    <source>
        <dbReference type="Proteomes" id="UP001140949"/>
    </source>
</evidence>
<dbReference type="EMBL" id="JANAVB010017705">
    <property type="protein sequence ID" value="KAJ6830229.1"/>
    <property type="molecule type" value="Genomic_DNA"/>
</dbReference>
<keyword evidence="2" id="KW-0808">Transferase</keyword>
<dbReference type="GO" id="GO:0016779">
    <property type="term" value="F:nucleotidyltransferase activity"/>
    <property type="evidence" value="ECO:0007669"/>
    <property type="project" value="UniProtKB-KW"/>
</dbReference>
<organism evidence="5 6">
    <name type="scientific">Iris pallida</name>
    <name type="common">Sweet iris</name>
    <dbReference type="NCBI Taxonomy" id="29817"/>
    <lineage>
        <taxon>Eukaryota</taxon>
        <taxon>Viridiplantae</taxon>
        <taxon>Streptophyta</taxon>
        <taxon>Embryophyta</taxon>
        <taxon>Tracheophyta</taxon>
        <taxon>Spermatophyta</taxon>
        <taxon>Magnoliopsida</taxon>
        <taxon>Liliopsida</taxon>
        <taxon>Asparagales</taxon>
        <taxon>Iridaceae</taxon>
        <taxon>Iridoideae</taxon>
        <taxon>Irideae</taxon>
        <taxon>Iris</taxon>
    </lineage>
</organism>
<evidence type="ECO:0000313" key="5">
    <source>
        <dbReference type="EMBL" id="KAJ6830229.1"/>
    </source>
</evidence>
<dbReference type="InterPro" id="IPR050254">
    <property type="entry name" value="RNA_pol_beta''_euk"/>
</dbReference>
<sequence length="147" mass="17697">MHWSTDVYHAPEYTYGNVHILPKTSHLWILAEWPCRSRIVSFSLYKDQDQINVHSFSVEERYISDLSITNDRVKHKLLDTSDKKIGKFLTIQDLMESNPRVIRILYILPFYERILISCQKGEEINPVFHYGMIKNERKNRYPIWYFD</sequence>
<protein>
    <submittedName>
        <fullName evidence="5">RNA polymerase beta'' chain (Plastid)</fullName>
    </submittedName>
</protein>
<dbReference type="Proteomes" id="UP001140949">
    <property type="component" value="Unassembled WGS sequence"/>
</dbReference>
<evidence type="ECO:0000256" key="4">
    <source>
        <dbReference type="ARBA" id="ARBA00023163"/>
    </source>
</evidence>
<keyword evidence="4" id="KW-0804">Transcription</keyword>
<evidence type="ECO:0000256" key="3">
    <source>
        <dbReference type="ARBA" id="ARBA00022695"/>
    </source>
</evidence>
<evidence type="ECO:0000256" key="2">
    <source>
        <dbReference type="ARBA" id="ARBA00022679"/>
    </source>
</evidence>
<dbReference type="AlphaFoldDB" id="A0AAX6GN70"/>
<dbReference type="PANTHER" id="PTHR34995:SF1">
    <property type="entry name" value="DNA-DIRECTED RNA POLYMERASE SUBUNIT BETA"/>
    <property type="match status" value="1"/>
</dbReference>
<comment type="caution">
    <text evidence="5">The sequence shown here is derived from an EMBL/GenBank/DDBJ whole genome shotgun (WGS) entry which is preliminary data.</text>
</comment>
<name>A0AAX6GN70_IRIPA</name>
<dbReference type="GO" id="GO:0000428">
    <property type="term" value="C:DNA-directed RNA polymerase complex"/>
    <property type="evidence" value="ECO:0007669"/>
    <property type="project" value="UniProtKB-KW"/>
</dbReference>
<keyword evidence="1" id="KW-0240">DNA-directed RNA polymerase</keyword>
<proteinExistence type="predicted"/>
<keyword evidence="6" id="KW-1185">Reference proteome</keyword>
<evidence type="ECO:0000256" key="1">
    <source>
        <dbReference type="ARBA" id="ARBA00022478"/>
    </source>
</evidence>
<gene>
    <name evidence="5" type="ORF">M6B38_355035</name>
</gene>
<accession>A0AAX6GN70</accession>
<reference evidence="5" key="1">
    <citation type="journal article" date="2023" name="GigaByte">
        <title>Genome assembly of the bearded iris, Iris pallida Lam.</title>
        <authorList>
            <person name="Bruccoleri R.E."/>
            <person name="Oakeley E.J."/>
            <person name="Faust A.M.E."/>
            <person name="Altorfer M."/>
            <person name="Dessus-Babus S."/>
            <person name="Burckhardt D."/>
            <person name="Oertli M."/>
            <person name="Naumann U."/>
            <person name="Petersen F."/>
            <person name="Wong J."/>
        </authorList>
    </citation>
    <scope>NUCLEOTIDE SEQUENCE</scope>
    <source>
        <strain evidence="5">GSM-AAB239-AS_SAM_17_03QT</strain>
    </source>
</reference>
<keyword evidence="3" id="KW-0548">Nucleotidyltransferase</keyword>